<feature type="non-terminal residue" evidence="1">
    <location>
        <position position="300"/>
    </location>
</feature>
<evidence type="ECO:0000313" key="2">
    <source>
        <dbReference type="Proteomes" id="UP001151760"/>
    </source>
</evidence>
<reference evidence="1" key="1">
    <citation type="journal article" date="2022" name="Int. J. Mol. Sci.">
        <title>Draft Genome of Tanacetum Coccineum: Genomic Comparison of Closely Related Tanacetum-Family Plants.</title>
        <authorList>
            <person name="Yamashiro T."/>
            <person name="Shiraishi A."/>
            <person name="Nakayama K."/>
            <person name="Satake H."/>
        </authorList>
    </citation>
    <scope>NUCLEOTIDE SEQUENCE</scope>
</reference>
<name>A0ABQ5F9W5_9ASTR</name>
<sequence length="300" mass="34304">MSDITLSRNRLKEVLLNYSLSELNALELRPLIREFFKYKIGNGNNVSLWYDHYCSISPLASIVATRYMNRDGLNTSSKVSDVFKNGNVVWPQDLVARYPLLGSVVGPNSVGSIDTLEWRDNVGVVKPFLVNAVWQALRPKEDKITWVDVDWAGLSKVAPSIDLIIDVIIPTAKRRTLKYVIDKLVVAEAAYFIWHERNCRLFKKGKRSEDQVVDCILSSARLKLFSCRFNQSREGLDLMRRWKILESIFLYDDVYFVFALVEVSSVSALVDSLVVDIPFDDGSGHSLETLDIEYEWKSPR</sequence>
<proteinExistence type="predicted"/>
<dbReference type="EMBL" id="BQNB010017141">
    <property type="protein sequence ID" value="GJT59794.1"/>
    <property type="molecule type" value="Genomic_DNA"/>
</dbReference>
<comment type="caution">
    <text evidence="1">The sequence shown here is derived from an EMBL/GenBank/DDBJ whole genome shotgun (WGS) entry which is preliminary data.</text>
</comment>
<dbReference type="Proteomes" id="UP001151760">
    <property type="component" value="Unassembled WGS sequence"/>
</dbReference>
<protein>
    <submittedName>
        <fullName evidence="1">Uncharacterized protein</fullName>
    </submittedName>
</protein>
<reference evidence="1" key="2">
    <citation type="submission" date="2022-01" db="EMBL/GenBank/DDBJ databases">
        <authorList>
            <person name="Yamashiro T."/>
            <person name="Shiraishi A."/>
            <person name="Satake H."/>
            <person name="Nakayama K."/>
        </authorList>
    </citation>
    <scope>NUCLEOTIDE SEQUENCE</scope>
</reference>
<gene>
    <name evidence="1" type="ORF">Tco_1003327</name>
</gene>
<organism evidence="1 2">
    <name type="scientific">Tanacetum coccineum</name>
    <dbReference type="NCBI Taxonomy" id="301880"/>
    <lineage>
        <taxon>Eukaryota</taxon>
        <taxon>Viridiplantae</taxon>
        <taxon>Streptophyta</taxon>
        <taxon>Embryophyta</taxon>
        <taxon>Tracheophyta</taxon>
        <taxon>Spermatophyta</taxon>
        <taxon>Magnoliopsida</taxon>
        <taxon>eudicotyledons</taxon>
        <taxon>Gunneridae</taxon>
        <taxon>Pentapetalae</taxon>
        <taxon>asterids</taxon>
        <taxon>campanulids</taxon>
        <taxon>Asterales</taxon>
        <taxon>Asteraceae</taxon>
        <taxon>Asteroideae</taxon>
        <taxon>Anthemideae</taxon>
        <taxon>Anthemidinae</taxon>
        <taxon>Tanacetum</taxon>
    </lineage>
</organism>
<keyword evidence="2" id="KW-1185">Reference proteome</keyword>
<evidence type="ECO:0000313" key="1">
    <source>
        <dbReference type="EMBL" id="GJT59794.1"/>
    </source>
</evidence>
<accession>A0ABQ5F9W5</accession>